<name>A0A1Y1I6N4_KLENI</name>
<feature type="region of interest" description="Disordered" evidence="1">
    <location>
        <begin position="47"/>
        <end position="90"/>
    </location>
</feature>
<accession>A0A1Y1I6N4</accession>
<evidence type="ECO:0000256" key="1">
    <source>
        <dbReference type="SAM" id="MobiDB-lite"/>
    </source>
</evidence>
<evidence type="ECO:0000313" key="3">
    <source>
        <dbReference type="Proteomes" id="UP000054558"/>
    </source>
</evidence>
<organism evidence="2 3">
    <name type="scientific">Klebsormidium nitens</name>
    <name type="common">Green alga</name>
    <name type="synonym">Ulothrix nitens</name>
    <dbReference type="NCBI Taxonomy" id="105231"/>
    <lineage>
        <taxon>Eukaryota</taxon>
        <taxon>Viridiplantae</taxon>
        <taxon>Streptophyta</taxon>
        <taxon>Klebsormidiophyceae</taxon>
        <taxon>Klebsormidiales</taxon>
        <taxon>Klebsormidiaceae</taxon>
        <taxon>Klebsormidium</taxon>
    </lineage>
</organism>
<keyword evidence="3" id="KW-1185">Reference proteome</keyword>
<proteinExistence type="predicted"/>
<dbReference type="EMBL" id="DF237223">
    <property type="protein sequence ID" value="GAQ86183.1"/>
    <property type="molecule type" value="Genomic_DNA"/>
</dbReference>
<sequence>MARSRPCGRSKSDHRDCQAARFARAAEYRERITISAERQEILIAAVNAQSDDAPAPRRRRCQQSKGLKHEGKPARKSPQGQFFSAADQKAKRQNARVLKEALDWAAERNPHAIHCRECDTTAEYGLCGSKRGGAVTYFYESHGPSKGCFKIDGDRAAWVQGREKARGKANHACPDDEQPDGSQITCCSLVMDSSGRVRVR</sequence>
<dbReference type="Proteomes" id="UP000054558">
    <property type="component" value="Unassembled WGS sequence"/>
</dbReference>
<dbReference type="AlphaFoldDB" id="A0A1Y1I6N4"/>
<evidence type="ECO:0000313" key="2">
    <source>
        <dbReference type="EMBL" id="GAQ86183.1"/>
    </source>
</evidence>
<gene>
    <name evidence="2" type="ORF">KFL_002740200</name>
</gene>
<protein>
    <submittedName>
        <fullName evidence="2">Uncharacterized protein</fullName>
    </submittedName>
</protein>
<reference evidence="2 3" key="1">
    <citation type="journal article" date="2014" name="Nat. Commun.">
        <title>Klebsormidium flaccidum genome reveals primary factors for plant terrestrial adaptation.</title>
        <authorList>
            <person name="Hori K."/>
            <person name="Maruyama F."/>
            <person name="Fujisawa T."/>
            <person name="Togashi T."/>
            <person name="Yamamoto N."/>
            <person name="Seo M."/>
            <person name="Sato S."/>
            <person name="Yamada T."/>
            <person name="Mori H."/>
            <person name="Tajima N."/>
            <person name="Moriyama T."/>
            <person name="Ikeuchi M."/>
            <person name="Watanabe M."/>
            <person name="Wada H."/>
            <person name="Kobayashi K."/>
            <person name="Saito M."/>
            <person name="Masuda T."/>
            <person name="Sasaki-Sekimoto Y."/>
            <person name="Mashiguchi K."/>
            <person name="Awai K."/>
            <person name="Shimojima M."/>
            <person name="Masuda S."/>
            <person name="Iwai M."/>
            <person name="Nobusawa T."/>
            <person name="Narise T."/>
            <person name="Kondo S."/>
            <person name="Saito H."/>
            <person name="Sato R."/>
            <person name="Murakawa M."/>
            <person name="Ihara Y."/>
            <person name="Oshima-Yamada Y."/>
            <person name="Ohtaka K."/>
            <person name="Satoh M."/>
            <person name="Sonobe K."/>
            <person name="Ishii M."/>
            <person name="Ohtani R."/>
            <person name="Kanamori-Sato M."/>
            <person name="Honoki R."/>
            <person name="Miyazaki D."/>
            <person name="Mochizuki H."/>
            <person name="Umetsu J."/>
            <person name="Higashi K."/>
            <person name="Shibata D."/>
            <person name="Kamiya Y."/>
            <person name="Sato N."/>
            <person name="Nakamura Y."/>
            <person name="Tabata S."/>
            <person name="Ida S."/>
            <person name="Kurokawa K."/>
            <person name="Ohta H."/>
        </authorList>
    </citation>
    <scope>NUCLEOTIDE SEQUENCE [LARGE SCALE GENOMIC DNA]</scope>
    <source>
        <strain evidence="2 3">NIES-2285</strain>
    </source>
</reference>